<gene>
    <name evidence="5" type="ORF">BDY17DRAFT_246404</name>
</gene>
<dbReference type="EMBL" id="MU001632">
    <property type="protein sequence ID" value="KAF2486093.1"/>
    <property type="molecule type" value="Genomic_DNA"/>
</dbReference>
<keyword evidence="2" id="KW-0560">Oxidoreductase</keyword>
<dbReference type="PANTHER" id="PTHR43708">
    <property type="entry name" value="CONSERVED EXPRESSED OXIDOREDUCTASE (EUROFUNG)"/>
    <property type="match status" value="1"/>
</dbReference>
<evidence type="ECO:0000313" key="5">
    <source>
        <dbReference type="EMBL" id="KAF2486093.1"/>
    </source>
</evidence>
<dbReference type="PANTHER" id="PTHR43708:SF5">
    <property type="entry name" value="CONSERVED EXPRESSED OXIDOREDUCTASE (EUROFUNG)-RELATED"/>
    <property type="match status" value="1"/>
</dbReference>
<protein>
    <recommendedName>
        <fullName evidence="7">NAD binding Rossmann fold oxidoreductase</fullName>
    </recommendedName>
</protein>
<keyword evidence="6" id="KW-1185">Reference proteome</keyword>
<evidence type="ECO:0000256" key="1">
    <source>
        <dbReference type="ARBA" id="ARBA00010928"/>
    </source>
</evidence>
<accession>A0A6A6Q364</accession>
<name>A0A6A6Q364_9PEZI</name>
<dbReference type="Proteomes" id="UP000799767">
    <property type="component" value="Unassembled WGS sequence"/>
</dbReference>
<sequence>MAVNPWNVAVVGYGLSAKVFHIPFITAVPDLKLYGVVQRNPKPDNDAEKDHAGIKSWRSVEDMLKDDEVDVVVITSIPTTHFEMCKKSLEAGKNVVVEKPFVPTSREADELIELAKTKGKLITVYQNRRWDSDFVTLQKIIKDGLLGDIAEFETHFDRHRPDAPPATWKVVDEPGNESIYDLGSHLIDQVYCLFGMPQRVTAFLGKQRRGVTQGPHDSFTVLLHYDGMLVTAKAGVISPHVRQLRYWVRGTKGSWYKYHLDVQEDQLRKGMRPTAQGFAIEPESHHAILTVAEGSEMKRSIHPTVSPLPTYLQFYKTLVDALQGNSGVPVDAAQCRDVLRIIEMAQQSSAEGSTITTAA</sequence>
<evidence type="ECO:0008006" key="7">
    <source>
        <dbReference type="Google" id="ProtNLM"/>
    </source>
</evidence>
<dbReference type="GO" id="GO:0000166">
    <property type="term" value="F:nucleotide binding"/>
    <property type="evidence" value="ECO:0007669"/>
    <property type="project" value="InterPro"/>
</dbReference>
<reference evidence="5" key="1">
    <citation type="journal article" date="2020" name="Stud. Mycol.">
        <title>101 Dothideomycetes genomes: a test case for predicting lifestyles and emergence of pathogens.</title>
        <authorList>
            <person name="Haridas S."/>
            <person name="Albert R."/>
            <person name="Binder M."/>
            <person name="Bloem J."/>
            <person name="Labutti K."/>
            <person name="Salamov A."/>
            <person name="Andreopoulos B."/>
            <person name="Baker S."/>
            <person name="Barry K."/>
            <person name="Bills G."/>
            <person name="Bluhm B."/>
            <person name="Cannon C."/>
            <person name="Castanera R."/>
            <person name="Culley D."/>
            <person name="Daum C."/>
            <person name="Ezra D."/>
            <person name="Gonzalez J."/>
            <person name="Henrissat B."/>
            <person name="Kuo A."/>
            <person name="Liang C."/>
            <person name="Lipzen A."/>
            <person name="Lutzoni F."/>
            <person name="Magnuson J."/>
            <person name="Mondo S."/>
            <person name="Nolan M."/>
            <person name="Ohm R."/>
            <person name="Pangilinan J."/>
            <person name="Park H.-J."/>
            <person name="Ramirez L."/>
            <person name="Alfaro M."/>
            <person name="Sun H."/>
            <person name="Tritt A."/>
            <person name="Yoshinaga Y."/>
            <person name="Zwiers L.-H."/>
            <person name="Turgeon B."/>
            <person name="Goodwin S."/>
            <person name="Spatafora J."/>
            <person name="Crous P."/>
            <person name="Grigoriev I."/>
        </authorList>
    </citation>
    <scope>NUCLEOTIDE SEQUENCE</scope>
    <source>
        <strain evidence="5">CBS 113389</strain>
    </source>
</reference>
<dbReference type="GO" id="GO:0016491">
    <property type="term" value="F:oxidoreductase activity"/>
    <property type="evidence" value="ECO:0007669"/>
    <property type="project" value="UniProtKB-KW"/>
</dbReference>
<dbReference type="InterPro" id="IPR004104">
    <property type="entry name" value="Gfo/Idh/MocA-like_OxRdtase_C"/>
</dbReference>
<evidence type="ECO:0000313" key="6">
    <source>
        <dbReference type="Proteomes" id="UP000799767"/>
    </source>
</evidence>
<dbReference type="InterPro" id="IPR051317">
    <property type="entry name" value="Gfo/Idh/MocA_oxidoreduct"/>
</dbReference>
<dbReference type="GeneID" id="54471725"/>
<comment type="similarity">
    <text evidence="1">Belongs to the Gfo/Idh/MocA family.</text>
</comment>
<dbReference type="Gene3D" id="3.40.50.720">
    <property type="entry name" value="NAD(P)-binding Rossmann-like Domain"/>
    <property type="match status" value="1"/>
</dbReference>
<dbReference type="AlphaFoldDB" id="A0A6A6Q364"/>
<evidence type="ECO:0000259" key="4">
    <source>
        <dbReference type="Pfam" id="PF02894"/>
    </source>
</evidence>
<dbReference type="OrthoDB" id="2129491at2759"/>
<dbReference type="Gene3D" id="3.30.360.10">
    <property type="entry name" value="Dihydrodipicolinate Reductase, domain 2"/>
    <property type="match status" value="1"/>
</dbReference>
<proteinExistence type="inferred from homology"/>
<dbReference type="InterPro" id="IPR036291">
    <property type="entry name" value="NAD(P)-bd_dom_sf"/>
</dbReference>
<dbReference type="InterPro" id="IPR000683">
    <property type="entry name" value="Gfo/Idh/MocA-like_OxRdtase_N"/>
</dbReference>
<evidence type="ECO:0000256" key="2">
    <source>
        <dbReference type="ARBA" id="ARBA00023002"/>
    </source>
</evidence>
<dbReference type="RefSeq" id="XP_033592662.1">
    <property type="nucleotide sequence ID" value="XM_033730723.1"/>
</dbReference>
<dbReference type="SUPFAM" id="SSF51735">
    <property type="entry name" value="NAD(P)-binding Rossmann-fold domains"/>
    <property type="match status" value="1"/>
</dbReference>
<dbReference type="Pfam" id="PF02894">
    <property type="entry name" value="GFO_IDH_MocA_C"/>
    <property type="match status" value="1"/>
</dbReference>
<feature type="domain" description="Gfo/Idh/MocA-like oxidoreductase C-terminal" evidence="4">
    <location>
        <begin position="139"/>
        <end position="356"/>
    </location>
</feature>
<evidence type="ECO:0000259" key="3">
    <source>
        <dbReference type="Pfam" id="PF01408"/>
    </source>
</evidence>
<dbReference type="Pfam" id="PF01408">
    <property type="entry name" value="GFO_IDH_MocA"/>
    <property type="match status" value="1"/>
</dbReference>
<feature type="domain" description="Gfo/Idh/MocA-like oxidoreductase N-terminal" evidence="3">
    <location>
        <begin position="7"/>
        <end position="125"/>
    </location>
</feature>
<organism evidence="5 6">
    <name type="scientific">Neohortaea acidophila</name>
    <dbReference type="NCBI Taxonomy" id="245834"/>
    <lineage>
        <taxon>Eukaryota</taxon>
        <taxon>Fungi</taxon>
        <taxon>Dikarya</taxon>
        <taxon>Ascomycota</taxon>
        <taxon>Pezizomycotina</taxon>
        <taxon>Dothideomycetes</taxon>
        <taxon>Dothideomycetidae</taxon>
        <taxon>Mycosphaerellales</taxon>
        <taxon>Teratosphaeriaceae</taxon>
        <taxon>Neohortaea</taxon>
    </lineage>
</organism>